<organism evidence="16 17">
    <name type="scientific">Puniceicoccus vermicola</name>
    <dbReference type="NCBI Taxonomy" id="388746"/>
    <lineage>
        <taxon>Bacteria</taxon>
        <taxon>Pseudomonadati</taxon>
        <taxon>Verrucomicrobiota</taxon>
        <taxon>Opitutia</taxon>
        <taxon>Puniceicoccales</taxon>
        <taxon>Puniceicoccaceae</taxon>
        <taxon>Puniceicoccus</taxon>
    </lineage>
</organism>
<protein>
    <submittedName>
        <fullName evidence="16">Cytochrome ubiquinol oxidase subunit II</fullName>
    </submittedName>
</protein>
<evidence type="ECO:0000256" key="12">
    <source>
        <dbReference type="SAM" id="MobiDB-lite"/>
    </source>
</evidence>
<keyword evidence="8" id="KW-0249">Electron transport</keyword>
<evidence type="ECO:0000256" key="7">
    <source>
        <dbReference type="ARBA" id="ARBA00022729"/>
    </source>
</evidence>
<dbReference type="Gene3D" id="1.10.287.90">
    <property type="match status" value="1"/>
</dbReference>
<feature type="transmembrane region" description="Helical" evidence="13">
    <location>
        <begin position="31"/>
        <end position="52"/>
    </location>
</feature>
<feature type="domain" description="Cytochrome oxidase subunit II transmembrane region profile" evidence="15">
    <location>
        <begin position="6"/>
        <end position="103"/>
    </location>
</feature>
<sequence>MTELPLILAVADSFLDPTGPAAEAQLKHLNLVMLLTFIAIIPPLLATPWILWRFRRSKPKGKYRPNWDSNPILEILMWGVPLLVVTLMGVSLWNITHRLDPYKPLGKDPLEIKVIGLDWKWIFIYPDEGIALVDELIVPEGYPVELELTTDTVMQSLRISAVVGQIYAMPAMTTKLNFMASDEGEDRGMNTQFTGEGFWKQKFDLYAVSEEKYRERMEKAKQSELQFTAENYAILAEQGTSEEAKKRLGIEGQKGAIEMVLDGTNIFERVLARYWSGKPMTPESQPGSPLYDPKKSLLPPAPEKPLMQM</sequence>
<evidence type="ECO:0000256" key="4">
    <source>
        <dbReference type="ARBA" id="ARBA00022475"/>
    </source>
</evidence>
<dbReference type="GO" id="GO:0004129">
    <property type="term" value="F:cytochrome-c oxidase activity"/>
    <property type="evidence" value="ECO:0007669"/>
    <property type="project" value="InterPro"/>
</dbReference>
<dbReference type="GO" id="GO:0042773">
    <property type="term" value="P:ATP synthesis coupled electron transport"/>
    <property type="evidence" value="ECO:0007669"/>
    <property type="project" value="TreeGrafter"/>
</dbReference>
<dbReference type="InterPro" id="IPR034227">
    <property type="entry name" value="CuRO_UO_II"/>
</dbReference>
<evidence type="ECO:0000313" key="16">
    <source>
        <dbReference type="EMBL" id="MBC2601968.1"/>
    </source>
</evidence>
<dbReference type="PANTHER" id="PTHR22888:SF18">
    <property type="entry name" value="CYTOCHROME BO(3) UBIQUINOL OXIDASE SUBUNIT 2"/>
    <property type="match status" value="1"/>
</dbReference>
<feature type="domain" description="Cytochrome oxidase subunit II copper A binding" evidence="14">
    <location>
        <begin position="107"/>
        <end position="219"/>
    </location>
</feature>
<comment type="subcellular location">
    <subcellularLocation>
        <location evidence="1">Cell membrane</location>
        <topology evidence="1">Multi-pass membrane protein</topology>
    </subcellularLocation>
</comment>
<dbReference type="InterPro" id="IPR002429">
    <property type="entry name" value="CcO_II-like_C"/>
</dbReference>
<evidence type="ECO:0000256" key="8">
    <source>
        <dbReference type="ARBA" id="ARBA00022982"/>
    </source>
</evidence>
<evidence type="ECO:0000256" key="13">
    <source>
        <dbReference type="SAM" id="Phobius"/>
    </source>
</evidence>
<dbReference type="GO" id="GO:0005886">
    <property type="term" value="C:plasma membrane"/>
    <property type="evidence" value="ECO:0007669"/>
    <property type="project" value="UniProtKB-SubCell"/>
</dbReference>
<evidence type="ECO:0000259" key="15">
    <source>
        <dbReference type="PROSITE" id="PS50999"/>
    </source>
</evidence>
<dbReference type="SUPFAM" id="SSF81464">
    <property type="entry name" value="Cytochrome c oxidase subunit II-like, transmembrane region"/>
    <property type="match status" value="1"/>
</dbReference>
<evidence type="ECO:0000256" key="11">
    <source>
        <dbReference type="ARBA" id="ARBA00023136"/>
    </source>
</evidence>
<evidence type="ECO:0000256" key="10">
    <source>
        <dbReference type="ARBA" id="ARBA00023002"/>
    </source>
</evidence>
<dbReference type="Proteomes" id="UP000525652">
    <property type="component" value="Unassembled WGS sequence"/>
</dbReference>
<proteinExistence type="inferred from homology"/>
<comment type="caution">
    <text evidence="16">The sequence shown here is derived from an EMBL/GenBank/DDBJ whole genome shotgun (WGS) entry which is preliminary data.</text>
</comment>
<evidence type="ECO:0000256" key="5">
    <source>
        <dbReference type="ARBA" id="ARBA00022660"/>
    </source>
</evidence>
<dbReference type="PROSITE" id="PS50999">
    <property type="entry name" value="COX2_TM"/>
    <property type="match status" value="1"/>
</dbReference>
<evidence type="ECO:0000256" key="1">
    <source>
        <dbReference type="ARBA" id="ARBA00004651"/>
    </source>
</evidence>
<dbReference type="InterPro" id="IPR008972">
    <property type="entry name" value="Cupredoxin"/>
</dbReference>
<dbReference type="InterPro" id="IPR045187">
    <property type="entry name" value="CcO_II"/>
</dbReference>
<dbReference type="Gene3D" id="2.60.40.420">
    <property type="entry name" value="Cupredoxins - blue copper proteins"/>
    <property type="match status" value="1"/>
</dbReference>
<evidence type="ECO:0000256" key="3">
    <source>
        <dbReference type="ARBA" id="ARBA00022448"/>
    </source>
</evidence>
<dbReference type="GO" id="GO:0005507">
    <property type="term" value="F:copper ion binding"/>
    <property type="evidence" value="ECO:0007669"/>
    <property type="project" value="InterPro"/>
</dbReference>
<evidence type="ECO:0000313" key="17">
    <source>
        <dbReference type="Proteomes" id="UP000525652"/>
    </source>
</evidence>
<dbReference type="PANTHER" id="PTHR22888">
    <property type="entry name" value="CYTOCHROME C OXIDASE, SUBUNIT II"/>
    <property type="match status" value="1"/>
</dbReference>
<keyword evidence="9 13" id="KW-1133">Transmembrane helix</keyword>
<feature type="region of interest" description="Disordered" evidence="12">
    <location>
        <begin position="277"/>
        <end position="309"/>
    </location>
</feature>
<keyword evidence="11 13" id="KW-0472">Membrane</keyword>
<keyword evidence="3" id="KW-0813">Transport</keyword>
<dbReference type="RefSeq" id="WP_185692667.1">
    <property type="nucleotide sequence ID" value="NZ_JACHVA010000080.1"/>
</dbReference>
<evidence type="ECO:0000259" key="14">
    <source>
        <dbReference type="PROSITE" id="PS50857"/>
    </source>
</evidence>
<name>A0A7X1E4G6_9BACT</name>
<accession>A0A7X1E4G6</accession>
<dbReference type="InterPro" id="IPR036257">
    <property type="entry name" value="Cyt_c_oxidase_su2_TM_sf"/>
</dbReference>
<keyword evidence="5" id="KW-0679">Respiratory chain</keyword>
<keyword evidence="10" id="KW-0560">Oxidoreductase</keyword>
<reference evidence="16 17" key="1">
    <citation type="submission" date="2020-07" db="EMBL/GenBank/DDBJ databases">
        <authorList>
            <person name="Feng X."/>
        </authorList>
    </citation>
    <scope>NUCLEOTIDE SEQUENCE [LARGE SCALE GENOMIC DNA]</scope>
    <source>
        <strain evidence="16 17">JCM14086</strain>
    </source>
</reference>
<dbReference type="PROSITE" id="PS50857">
    <property type="entry name" value="COX2_CUA"/>
    <property type="match status" value="1"/>
</dbReference>
<keyword evidence="17" id="KW-1185">Reference proteome</keyword>
<keyword evidence="6 13" id="KW-0812">Transmembrane</keyword>
<keyword evidence="7" id="KW-0732">Signal</keyword>
<evidence type="ECO:0000256" key="6">
    <source>
        <dbReference type="ARBA" id="ARBA00022692"/>
    </source>
</evidence>
<dbReference type="GO" id="GO:0016491">
    <property type="term" value="F:oxidoreductase activity"/>
    <property type="evidence" value="ECO:0007669"/>
    <property type="project" value="UniProtKB-KW"/>
</dbReference>
<gene>
    <name evidence="16" type="ORF">H5P30_09260</name>
</gene>
<comment type="similarity">
    <text evidence="2">Belongs to the cytochrome c oxidase subunit 2 family.</text>
</comment>
<dbReference type="InterPro" id="IPR011759">
    <property type="entry name" value="Cyt_c_oxidase_su2_TM_dom"/>
</dbReference>
<dbReference type="EMBL" id="JACHVA010000080">
    <property type="protein sequence ID" value="MBC2601968.1"/>
    <property type="molecule type" value="Genomic_DNA"/>
</dbReference>
<evidence type="ECO:0000256" key="9">
    <source>
        <dbReference type="ARBA" id="ARBA00022989"/>
    </source>
</evidence>
<evidence type="ECO:0000256" key="2">
    <source>
        <dbReference type="ARBA" id="ARBA00007866"/>
    </source>
</evidence>
<dbReference type="CDD" id="cd04212">
    <property type="entry name" value="CuRO_UO_II"/>
    <property type="match status" value="1"/>
</dbReference>
<keyword evidence="4" id="KW-1003">Cell membrane</keyword>
<feature type="transmembrane region" description="Helical" evidence="13">
    <location>
        <begin position="72"/>
        <end position="93"/>
    </location>
</feature>
<dbReference type="SUPFAM" id="SSF49503">
    <property type="entry name" value="Cupredoxins"/>
    <property type="match status" value="1"/>
</dbReference>
<dbReference type="AlphaFoldDB" id="A0A7X1E4G6"/>